<dbReference type="Gene3D" id="3.40.50.1010">
    <property type="entry name" value="5'-nuclease"/>
    <property type="match status" value="1"/>
</dbReference>
<dbReference type="Pfam" id="PF01936">
    <property type="entry name" value="NYN"/>
    <property type="match status" value="1"/>
</dbReference>
<dbReference type="EMBL" id="JAAGOA010000011">
    <property type="protein sequence ID" value="NEE01812.1"/>
    <property type="molecule type" value="Genomic_DNA"/>
</dbReference>
<dbReference type="CDD" id="cd18722">
    <property type="entry name" value="PIN_NicB-like"/>
    <property type="match status" value="1"/>
</dbReference>
<organism evidence="2 3">
    <name type="scientific">Phytoactinopolyspora halotolerans</name>
    <dbReference type="NCBI Taxonomy" id="1981512"/>
    <lineage>
        <taxon>Bacteria</taxon>
        <taxon>Bacillati</taxon>
        <taxon>Actinomycetota</taxon>
        <taxon>Actinomycetes</taxon>
        <taxon>Jiangellales</taxon>
        <taxon>Jiangellaceae</taxon>
        <taxon>Phytoactinopolyspora</taxon>
    </lineage>
</organism>
<comment type="caution">
    <text evidence="2">The sequence shown here is derived from an EMBL/GenBank/DDBJ whole genome shotgun (WGS) entry which is preliminary data.</text>
</comment>
<accession>A0A6L9SB71</accession>
<evidence type="ECO:0000313" key="3">
    <source>
        <dbReference type="Proteomes" id="UP000475214"/>
    </source>
</evidence>
<protein>
    <submittedName>
        <fullName evidence="2">NYN domain-containing protein</fullName>
    </submittedName>
</protein>
<proteinExistence type="predicted"/>
<dbReference type="GO" id="GO:0004540">
    <property type="term" value="F:RNA nuclease activity"/>
    <property type="evidence" value="ECO:0007669"/>
    <property type="project" value="InterPro"/>
</dbReference>
<dbReference type="InterPro" id="IPR021139">
    <property type="entry name" value="NYN"/>
</dbReference>
<gene>
    <name evidence="2" type="ORF">G1H10_16685</name>
</gene>
<keyword evidence="3" id="KW-1185">Reference proteome</keyword>
<feature type="domain" description="NYN" evidence="1">
    <location>
        <begin position="3"/>
        <end position="140"/>
    </location>
</feature>
<dbReference type="Proteomes" id="UP000475214">
    <property type="component" value="Unassembled WGS sequence"/>
</dbReference>
<name>A0A6L9SB71_9ACTN</name>
<evidence type="ECO:0000259" key="1">
    <source>
        <dbReference type="Pfam" id="PF01936"/>
    </source>
</evidence>
<sequence length="198" mass="22246">MTYVDGFNLYHGLREKWGRRYLWLDVVELARSLRPRDDLVAVKYFTASVLDDPDGQARQDTYINALSVLHPDTFGVIYGRYQRKQMSCRACGARWTSYEEKETDVNISAHMIADASNRAMTSALLISADGDLAPAIKMAKTIDPALFAVAAFPPRRASFALNDLMPSFTIGPGRIKAAQLPEVVTVDGVIYERPKKWR</sequence>
<evidence type="ECO:0000313" key="2">
    <source>
        <dbReference type="EMBL" id="NEE01812.1"/>
    </source>
</evidence>
<reference evidence="2 3" key="1">
    <citation type="submission" date="2020-02" db="EMBL/GenBank/DDBJ databases">
        <authorList>
            <person name="Li X.-J."/>
            <person name="Han X.-M."/>
        </authorList>
    </citation>
    <scope>NUCLEOTIDE SEQUENCE [LARGE SCALE GENOMIC DNA]</scope>
    <source>
        <strain evidence="2 3">CCTCC AB 2017055</strain>
    </source>
</reference>
<dbReference type="AlphaFoldDB" id="A0A6L9SB71"/>